<evidence type="ECO:0000313" key="6">
    <source>
        <dbReference type="Proteomes" id="UP000391834"/>
    </source>
</evidence>
<dbReference type="CDD" id="cd06529">
    <property type="entry name" value="S24_LexA-like"/>
    <property type="match status" value="1"/>
</dbReference>
<dbReference type="Gene3D" id="1.10.260.40">
    <property type="entry name" value="lambda repressor-like DNA-binding domains"/>
    <property type="match status" value="1"/>
</dbReference>
<evidence type="ECO:0000256" key="2">
    <source>
        <dbReference type="ARBA" id="ARBA00023125"/>
    </source>
</evidence>
<dbReference type="PANTHER" id="PTHR40661">
    <property type="match status" value="1"/>
</dbReference>
<dbReference type="OrthoDB" id="3831186at2"/>
<evidence type="ECO:0000313" key="5">
    <source>
        <dbReference type="EMBL" id="GET33707.1"/>
    </source>
</evidence>
<dbReference type="PROSITE" id="PS50943">
    <property type="entry name" value="HTH_CROC1"/>
    <property type="match status" value="1"/>
</dbReference>
<dbReference type="AlphaFoldDB" id="A0A5M4B249"/>
<sequence>MHHLANNIKYLRGRRTMSQRQLAAKAELSVSTIRAIEKGTSLPRVNNLRKLAEVFNYSLDELLDTDLESQAGSIPENLNGSRIRVLPIMVNEENQREKVSLVPVKAVAGYVRGHSDTTFIAGLSHFAMPFPELSAERTYRVFQIEGESMLPVLPGSYIICEYLQDWTLIRPGALYVVATRDDGIVFKRLYKGDKEHLLEFHSDNPEFEPYSLELSNILEIWPARGYVSFQFPELPENK</sequence>
<keyword evidence="2" id="KW-0238">DNA-binding</keyword>
<name>A0A5M4B249_9BACT</name>
<dbReference type="InterPro" id="IPR015927">
    <property type="entry name" value="Peptidase_S24_S26A/B/C"/>
</dbReference>
<dbReference type="RefSeq" id="WP_025864255.1">
    <property type="nucleotide sequence ID" value="NZ_BLAX01000001.1"/>
</dbReference>
<evidence type="ECO:0000256" key="1">
    <source>
        <dbReference type="ARBA" id="ARBA00023015"/>
    </source>
</evidence>
<comment type="caution">
    <text evidence="5">The sequence shown here is derived from an EMBL/GenBank/DDBJ whole genome shotgun (WGS) entry which is preliminary data.</text>
</comment>
<keyword evidence="3" id="KW-0804">Transcription</keyword>
<dbReference type="PANTHER" id="PTHR40661:SF3">
    <property type="entry name" value="FELS-1 PROPHAGE TRANSCRIPTIONAL REGULATOR"/>
    <property type="match status" value="1"/>
</dbReference>
<dbReference type="CDD" id="cd00093">
    <property type="entry name" value="HTH_XRE"/>
    <property type="match status" value="1"/>
</dbReference>
<dbReference type="InterPro" id="IPR001387">
    <property type="entry name" value="Cro/C1-type_HTH"/>
</dbReference>
<proteinExistence type="predicted"/>
<evidence type="ECO:0000259" key="4">
    <source>
        <dbReference type="PROSITE" id="PS50943"/>
    </source>
</evidence>
<protein>
    <recommendedName>
        <fullName evidence="4">HTH cro/C1-type domain-containing protein</fullName>
    </recommendedName>
</protein>
<evidence type="ECO:0000256" key="3">
    <source>
        <dbReference type="ARBA" id="ARBA00023163"/>
    </source>
</evidence>
<dbReference type="SUPFAM" id="SSF47413">
    <property type="entry name" value="lambda repressor-like DNA-binding domains"/>
    <property type="match status" value="1"/>
</dbReference>
<dbReference type="SMART" id="SM00530">
    <property type="entry name" value="HTH_XRE"/>
    <property type="match status" value="1"/>
</dbReference>
<dbReference type="Proteomes" id="UP000391834">
    <property type="component" value="Unassembled WGS sequence"/>
</dbReference>
<dbReference type="InterPro" id="IPR036286">
    <property type="entry name" value="LexA/Signal_pep-like_sf"/>
</dbReference>
<reference evidence="5 6" key="1">
    <citation type="submission" date="2019-10" db="EMBL/GenBank/DDBJ databases">
        <title>Prolixibacter strains distinguished by the presence of nitrate reductase genes were adept at nitrate-dependent anaerobic corrosion of metallic iron and carbon steel.</title>
        <authorList>
            <person name="Iino T."/>
            <person name="Shono N."/>
            <person name="Ito K."/>
            <person name="Nakamura R."/>
            <person name="Sueoka K."/>
            <person name="Harayama S."/>
            <person name="Ohkuma M."/>
        </authorList>
    </citation>
    <scope>NUCLEOTIDE SEQUENCE [LARGE SCALE GENOMIC DNA]</scope>
    <source>
        <strain evidence="5 6">JCM 13498</strain>
    </source>
</reference>
<dbReference type="GO" id="GO:0003677">
    <property type="term" value="F:DNA binding"/>
    <property type="evidence" value="ECO:0007669"/>
    <property type="project" value="UniProtKB-KW"/>
</dbReference>
<dbReference type="InterPro" id="IPR010982">
    <property type="entry name" value="Lambda_DNA-bd_dom_sf"/>
</dbReference>
<dbReference type="SUPFAM" id="SSF51306">
    <property type="entry name" value="LexA/Signal peptidase"/>
    <property type="match status" value="1"/>
</dbReference>
<accession>A0A5M4B249</accession>
<keyword evidence="1" id="KW-0805">Transcription regulation</keyword>
<dbReference type="InterPro" id="IPR039418">
    <property type="entry name" value="LexA-like"/>
</dbReference>
<keyword evidence="6" id="KW-1185">Reference proteome</keyword>
<dbReference type="EMBL" id="BLAX01000001">
    <property type="protein sequence ID" value="GET33707.1"/>
    <property type="molecule type" value="Genomic_DNA"/>
</dbReference>
<organism evidence="5 6">
    <name type="scientific">Prolixibacter bellariivorans</name>
    <dbReference type="NCBI Taxonomy" id="314319"/>
    <lineage>
        <taxon>Bacteria</taxon>
        <taxon>Pseudomonadati</taxon>
        <taxon>Bacteroidota</taxon>
        <taxon>Bacteroidia</taxon>
        <taxon>Marinilabiliales</taxon>
        <taxon>Prolixibacteraceae</taxon>
        <taxon>Prolixibacter</taxon>
    </lineage>
</organism>
<dbReference type="Pfam" id="PF00717">
    <property type="entry name" value="Peptidase_S24"/>
    <property type="match status" value="1"/>
</dbReference>
<dbReference type="Gene3D" id="2.10.109.10">
    <property type="entry name" value="Umud Fragment, subunit A"/>
    <property type="match status" value="1"/>
</dbReference>
<dbReference type="Pfam" id="PF01381">
    <property type="entry name" value="HTH_3"/>
    <property type="match status" value="1"/>
</dbReference>
<feature type="domain" description="HTH cro/C1-type" evidence="4">
    <location>
        <begin position="8"/>
        <end position="62"/>
    </location>
</feature>
<gene>
    <name evidence="5" type="ORF">PbJCM13498_25700</name>
</gene>